<dbReference type="GO" id="GO:0003677">
    <property type="term" value="F:DNA binding"/>
    <property type="evidence" value="ECO:0007669"/>
    <property type="project" value="UniProtKB-KW"/>
</dbReference>
<evidence type="ECO:0000256" key="2">
    <source>
        <dbReference type="ARBA" id="ARBA00022908"/>
    </source>
</evidence>
<dbReference type="InterPro" id="IPR006118">
    <property type="entry name" value="Recombinase_CS"/>
</dbReference>
<dbReference type="EMBL" id="QJJK01000022">
    <property type="protein sequence ID" value="PXW50943.1"/>
    <property type="molecule type" value="Genomic_DNA"/>
</dbReference>
<dbReference type="SUPFAM" id="SSF46689">
    <property type="entry name" value="Homeodomain-like"/>
    <property type="match status" value="1"/>
</dbReference>
<dbReference type="InterPro" id="IPR009057">
    <property type="entry name" value="Homeodomain-like_sf"/>
</dbReference>
<keyword evidence="3" id="KW-0238">DNA-binding</keyword>
<evidence type="ECO:0000256" key="3">
    <source>
        <dbReference type="ARBA" id="ARBA00023125"/>
    </source>
</evidence>
<dbReference type="PANTHER" id="PTHR30461">
    <property type="entry name" value="DNA-INVERTASE FROM LAMBDOID PROPHAGE"/>
    <property type="match status" value="1"/>
</dbReference>
<dbReference type="OrthoDB" id="9800103at2"/>
<organism evidence="8 9">
    <name type="scientific">Chelatococcus asaccharovorans</name>
    <dbReference type="NCBI Taxonomy" id="28210"/>
    <lineage>
        <taxon>Bacteria</taxon>
        <taxon>Pseudomonadati</taxon>
        <taxon>Pseudomonadota</taxon>
        <taxon>Alphaproteobacteria</taxon>
        <taxon>Hyphomicrobiales</taxon>
        <taxon>Chelatococcaceae</taxon>
        <taxon>Chelatococcus</taxon>
    </lineage>
</organism>
<dbReference type="PANTHER" id="PTHR30461:SF2">
    <property type="entry name" value="SERINE RECOMBINASE PINE-RELATED"/>
    <property type="match status" value="1"/>
</dbReference>
<dbReference type="GO" id="GO:0015074">
    <property type="term" value="P:DNA integration"/>
    <property type="evidence" value="ECO:0007669"/>
    <property type="project" value="UniProtKB-KW"/>
</dbReference>
<dbReference type="AlphaFoldDB" id="A0A2V3TR80"/>
<keyword evidence="2" id="KW-0229">DNA integration</keyword>
<dbReference type="SUPFAM" id="SSF53041">
    <property type="entry name" value="Resolvase-like"/>
    <property type="match status" value="1"/>
</dbReference>
<keyword evidence="9" id="KW-1185">Reference proteome</keyword>
<dbReference type="Pfam" id="PF05225">
    <property type="entry name" value="HTH_psq"/>
    <property type="match status" value="1"/>
</dbReference>
<sequence length="192" mass="20925">MTRIFAYARVSTTGQTTENQILEIEAAGFRIEAHRVVAETVSGSVAIARRDGFSRLLDRMEKGDVLIVTKLDRLGRDAIDVSSTVSKLSTMGVKVHCLALGGVDLTSSAGTMTMNVLNAVAQFERDLLIERTQSGLKRARSQGKTLGRPSLLTLQQREAARSDLNAGMSIAMAARKYGVSRQTLMRVRDRAL</sequence>
<dbReference type="Proteomes" id="UP000248021">
    <property type="component" value="Unassembled WGS sequence"/>
</dbReference>
<dbReference type="GO" id="GO:0000150">
    <property type="term" value="F:DNA strand exchange activity"/>
    <property type="evidence" value="ECO:0007669"/>
    <property type="project" value="InterPro"/>
</dbReference>
<reference evidence="8 9" key="1">
    <citation type="submission" date="2018-05" db="EMBL/GenBank/DDBJ databases">
        <title>Genomic Encyclopedia of Type Strains, Phase IV (KMG-IV): sequencing the most valuable type-strain genomes for metagenomic binning, comparative biology and taxonomic classification.</title>
        <authorList>
            <person name="Goeker M."/>
        </authorList>
    </citation>
    <scope>NUCLEOTIDE SEQUENCE [LARGE SCALE GENOMIC DNA]</scope>
    <source>
        <strain evidence="8 9">DSM 6462</strain>
    </source>
</reference>
<dbReference type="RefSeq" id="WP_110378470.1">
    <property type="nucleotide sequence ID" value="NZ_JAHBRY010000004.1"/>
</dbReference>
<name>A0A2V3TR80_9HYPH</name>
<dbReference type="PROSITE" id="PS00397">
    <property type="entry name" value="RECOMBINASES_1"/>
    <property type="match status" value="1"/>
</dbReference>
<evidence type="ECO:0000256" key="4">
    <source>
        <dbReference type="ARBA" id="ARBA00023172"/>
    </source>
</evidence>
<evidence type="ECO:0000256" key="1">
    <source>
        <dbReference type="ARBA" id="ARBA00009913"/>
    </source>
</evidence>
<dbReference type="CDD" id="cd00569">
    <property type="entry name" value="HTH_Hin_like"/>
    <property type="match status" value="1"/>
</dbReference>
<evidence type="ECO:0000256" key="5">
    <source>
        <dbReference type="PIRSR" id="PIRSR606118-50"/>
    </source>
</evidence>
<dbReference type="SMART" id="SM00857">
    <property type="entry name" value="Resolvase"/>
    <property type="match status" value="1"/>
</dbReference>
<dbReference type="InterPro" id="IPR050639">
    <property type="entry name" value="SSR_resolvase"/>
</dbReference>
<dbReference type="CDD" id="cd03768">
    <property type="entry name" value="SR_ResInv"/>
    <property type="match status" value="1"/>
</dbReference>
<dbReference type="InterPro" id="IPR036162">
    <property type="entry name" value="Resolvase-like_N_sf"/>
</dbReference>
<dbReference type="Pfam" id="PF00239">
    <property type="entry name" value="Resolvase"/>
    <property type="match status" value="1"/>
</dbReference>
<dbReference type="Gene3D" id="3.40.50.1390">
    <property type="entry name" value="Resolvase, N-terminal catalytic domain"/>
    <property type="match status" value="1"/>
</dbReference>
<proteinExistence type="inferred from homology"/>
<gene>
    <name evidence="8" type="ORF">C7450_12254</name>
</gene>
<protein>
    <submittedName>
        <fullName evidence="8">Putative DNA-invertase from lambdoid prophage Rac</fullName>
    </submittedName>
</protein>
<feature type="domain" description="Resolvase/invertase-type recombinase catalytic" evidence="7">
    <location>
        <begin position="3"/>
        <end position="143"/>
    </location>
</feature>
<evidence type="ECO:0000256" key="6">
    <source>
        <dbReference type="PROSITE-ProRule" id="PRU10137"/>
    </source>
</evidence>
<keyword evidence="4" id="KW-0233">DNA recombination</keyword>
<comment type="similarity">
    <text evidence="1">Belongs to the site-specific recombinase resolvase family.</text>
</comment>
<evidence type="ECO:0000313" key="9">
    <source>
        <dbReference type="Proteomes" id="UP000248021"/>
    </source>
</evidence>
<evidence type="ECO:0000259" key="7">
    <source>
        <dbReference type="PROSITE" id="PS51736"/>
    </source>
</evidence>
<accession>A0A2V3TR80</accession>
<comment type="caution">
    <text evidence="8">The sequence shown here is derived from an EMBL/GenBank/DDBJ whole genome shotgun (WGS) entry which is preliminary data.</text>
</comment>
<dbReference type="PROSITE" id="PS00398">
    <property type="entry name" value="RECOMBINASES_2"/>
    <property type="match status" value="1"/>
</dbReference>
<feature type="active site" description="O-(5'-phospho-DNA)-serine intermediate" evidence="5 6">
    <location>
        <position position="11"/>
    </location>
</feature>
<dbReference type="InterPro" id="IPR006119">
    <property type="entry name" value="Resolv_N"/>
</dbReference>
<dbReference type="InterPro" id="IPR007889">
    <property type="entry name" value="HTH_Psq"/>
</dbReference>
<evidence type="ECO:0000313" key="8">
    <source>
        <dbReference type="EMBL" id="PXW50943.1"/>
    </source>
</evidence>
<dbReference type="PROSITE" id="PS51736">
    <property type="entry name" value="RECOMBINASES_3"/>
    <property type="match status" value="1"/>
</dbReference>
<dbReference type="Gene3D" id="1.10.10.60">
    <property type="entry name" value="Homeodomain-like"/>
    <property type="match status" value="1"/>
</dbReference>